<dbReference type="Pfam" id="PF04909">
    <property type="entry name" value="Amidohydro_2"/>
    <property type="match status" value="1"/>
</dbReference>
<keyword evidence="4" id="KW-1185">Reference proteome</keyword>
<dbReference type="EMBL" id="CP087164">
    <property type="protein sequence ID" value="UGS34897.1"/>
    <property type="molecule type" value="Genomic_DNA"/>
</dbReference>
<evidence type="ECO:0000259" key="2">
    <source>
        <dbReference type="Pfam" id="PF04909"/>
    </source>
</evidence>
<gene>
    <name evidence="3" type="ORF">DSM104329_01279</name>
</gene>
<reference evidence="3" key="1">
    <citation type="journal article" date="2022" name="Int. J. Syst. Evol. Microbiol.">
        <title>Pseudomonas aegrilactucae sp. nov. and Pseudomonas morbosilactucae sp. nov., pathogens causing bacterial rot of lettuce in Japan.</title>
        <authorList>
            <person name="Sawada H."/>
            <person name="Fujikawa T."/>
            <person name="Satou M."/>
        </authorList>
    </citation>
    <scope>NUCLEOTIDE SEQUENCE</scope>
    <source>
        <strain evidence="3">0166_1</strain>
    </source>
</reference>
<evidence type="ECO:0000313" key="4">
    <source>
        <dbReference type="Proteomes" id="UP001162834"/>
    </source>
</evidence>
<name>A0A9E6XW52_9ACTN</name>
<dbReference type="GO" id="GO:0005737">
    <property type="term" value="C:cytoplasm"/>
    <property type="evidence" value="ECO:0007669"/>
    <property type="project" value="TreeGrafter"/>
</dbReference>
<proteinExistence type="predicted"/>
<dbReference type="PANTHER" id="PTHR21240:SF28">
    <property type="entry name" value="ISO-OROTATE DECARBOXYLASE (EUROFUNG)"/>
    <property type="match status" value="1"/>
</dbReference>
<dbReference type="Proteomes" id="UP001162834">
    <property type="component" value="Chromosome"/>
</dbReference>
<dbReference type="GO" id="GO:0016831">
    <property type="term" value="F:carboxy-lyase activity"/>
    <property type="evidence" value="ECO:0007669"/>
    <property type="project" value="InterPro"/>
</dbReference>
<dbReference type="InterPro" id="IPR032466">
    <property type="entry name" value="Metal_Hydrolase"/>
</dbReference>
<dbReference type="KEGG" id="sbae:DSM104329_01279"/>
<dbReference type="InterPro" id="IPR006680">
    <property type="entry name" value="Amidohydro-rel"/>
</dbReference>
<evidence type="ECO:0000313" key="3">
    <source>
        <dbReference type="EMBL" id="UGS34897.1"/>
    </source>
</evidence>
<dbReference type="RefSeq" id="WP_407655868.1">
    <property type="nucleotide sequence ID" value="NZ_CP087164.1"/>
</dbReference>
<keyword evidence="1" id="KW-0456">Lyase</keyword>
<dbReference type="InterPro" id="IPR032465">
    <property type="entry name" value="ACMSD"/>
</dbReference>
<dbReference type="GO" id="GO:0016787">
    <property type="term" value="F:hydrolase activity"/>
    <property type="evidence" value="ECO:0007669"/>
    <property type="project" value="InterPro"/>
</dbReference>
<feature type="domain" description="Amidohydrolase-related" evidence="2">
    <location>
        <begin position="4"/>
        <end position="282"/>
    </location>
</feature>
<dbReference type="AlphaFoldDB" id="A0A9E6XW52"/>
<organism evidence="3 4">
    <name type="scientific">Capillimicrobium parvum</name>
    <dbReference type="NCBI Taxonomy" id="2884022"/>
    <lineage>
        <taxon>Bacteria</taxon>
        <taxon>Bacillati</taxon>
        <taxon>Actinomycetota</taxon>
        <taxon>Thermoleophilia</taxon>
        <taxon>Solirubrobacterales</taxon>
        <taxon>Capillimicrobiaceae</taxon>
        <taxon>Capillimicrobium</taxon>
    </lineage>
</organism>
<dbReference type="GO" id="GO:0019748">
    <property type="term" value="P:secondary metabolic process"/>
    <property type="evidence" value="ECO:0007669"/>
    <property type="project" value="TreeGrafter"/>
</dbReference>
<dbReference type="PANTHER" id="PTHR21240">
    <property type="entry name" value="2-AMINO-3-CARBOXYLMUCONATE-6-SEMIALDEHYDE DECARBOXYLASE"/>
    <property type="match status" value="1"/>
</dbReference>
<dbReference type="SUPFAM" id="SSF51556">
    <property type="entry name" value="Metallo-dependent hydrolases"/>
    <property type="match status" value="1"/>
</dbReference>
<evidence type="ECO:0000256" key="1">
    <source>
        <dbReference type="ARBA" id="ARBA00023239"/>
    </source>
</evidence>
<dbReference type="Gene3D" id="3.20.20.140">
    <property type="entry name" value="Metal-dependent hydrolases"/>
    <property type="match status" value="1"/>
</dbReference>
<sequence>MRRVDVHQHLWTDPLLGVLSARATPPRLRREGGAWRLELDGEPPSRIEPEQPVARAALVHLDGLDQALVALSSALGVEWLPPAEAERLLDAHAAMGAELPDELGTWAAVALTDPEDAAAQASSRLDGCAGLCVPAAALATPAAVERLGPLLAALEDAGAPLFVHPGPATAPPRAPAWWPALADYVAVQQAAWLSFGHAGRSAHPRLRVVFGALAGLAPLHVERIAARGGPASATADPLVFYETSSYGLTAMSAMTQVVGLGQLVHGSDRPVLDPAPAPGPLGPEAWQALTGANPARLLAPVPSHA</sequence>
<accession>A0A9E6XW52</accession>
<protein>
    <recommendedName>
        <fullName evidence="2">Amidohydrolase-related domain-containing protein</fullName>
    </recommendedName>
</protein>